<accession>A0ABX7BHL3</accession>
<proteinExistence type="predicted"/>
<evidence type="ECO:0000259" key="1">
    <source>
        <dbReference type="Pfam" id="PF01609"/>
    </source>
</evidence>
<dbReference type="Proteomes" id="UP000595197">
    <property type="component" value="Plasmid pTT6-3"/>
</dbReference>
<gene>
    <name evidence="3" type="ORF">IGS68_34560</name>
</gene>
<dbReference type="InterPro" id="IPR002559">
    <property type="entry name" value="Transposase_11"/>
</dbReference>
<dbReference type="InterPro" id="IPR025161">
    <property type="entry name" value="IS402-like_dom"/>
</dbReference>
<dbReference type="Pfam" id="PF13340">
    <property type="entry name" value="DUF4096"/>
    <property type="match status" value="1"/>
</dbReference>
<geneLocation type="plasmid" evidence="3 4">
    <name>pTT6-3</name>
</geneLocation>
<organism evidence="3 4">
    <name type="scientific">Skermanella cutis</name>
    <dbReference type="NCBI Taxonomy" id="2775420"/>
    <lineage>
        <taxon>Bacteria</taxon>
        <taxon>Pseudomonadati</taxon>
        <taxon>Pseudomonadota</taxon>
        <taxon>Alphaproteobacteria</taxon>
        <taxon>Rhodospirillales</taxon>
        <taxon>Azospirillaceae</taxon>
        <taxon>Skermanella</taxon>
    </lineage>
</organism>
<protein>
    <submittedName>
        <fullName evidence="3">IS5 family transposase</fullName>
    </submittedName>
</protein>
<feature type="domain" description="Transposase IS4-like" evidence="1">
    <location>
        <begin position="110"/>
        <end position="263"/>
    </location>
</feature>
<reference evidence="3" key="1">
    <citation type="submission" date="2021-02" db="EMBL/GenBank/DDBJ databases">
        <title>Skermanella TT6 skin isolate.</title>
        <authorList>
            <person name="Lee K."/>
            <person name="Ganzorig M."/>
        </authorList>
    </citation>
    <scope>NUCLEOTIDE SEQUENCE</scope>
    <source>
        <strain evidence="3">TT6</strain>
    </source>
</reference>
<dbReference type="RefSeq" id="WP_201083673.1">
    <property type="nucleotide sequence ID" value="NZ_CP067423.1"/>
</dbReference>
<feature type="domain" description="Insertion element IS402-like" evidence="2">
    <location>
        <begin position="19"/>
        <end position="93"/>
    </location>
</feature>
<evidence type="ECO:0000313" key="3">
    <source>
        <dbReference type="EMBL" id="QQP93847.1"/>
    </source>
</evidence>
<sequence>MWTPEDRALVGDYGSGQALSSDQYRLLEAFIPPAKPGGRPRTTDMRQLLDGLFYVVRTGCQWRHLPPPPSFPPWPTVYRYFRTFLQAGVWETMRHHLLTLLREQEGREPSPTVAIIDTQTVKTTEKRGPRGYDAAKRIKGRKRHIAVDTSGFLLGVLVHAANIQDADSAGDLLTRIKGLYCWLKAIFADSIYNRLPALLACFLLGLTLIIVRRIAGTSGFVVVPRRWVVERTLGWLGRWRRLSKDYEELPEVSEAMVTLAAIRIMLHRLVHPNRKRLPAP</sequence>
<dbReference type="EMBL" id="CP067423">
    <property type="protein sequence ID" value="QQP93847.1"/>
    <property type="molecule type" value="Genomic_DNA"/>
</dbReference>
<evidence type="ECO:0000313" key="4">
    <source>
        <dbReference type="Proteomes" id="UP000595197"/>
    </source>
</evidence>
<keyword evidence="3" id="KW-0614">Plasmid</keyword>
<dbReference type="PANTHER" id="PTHR30007">
    <property type="entry name" value="PHP DOMAIN PROTEIN"/>
    <property type="match status" value="1"/>
</dbReference>
<name>A0ABX7BHL3_9PROT</name>
<evidence type="ECO:0000259" key="2">
    <source>
        <dbReference type="Pfam" id="PF13340"/>
    </source>
</evidence>
<dbReference type="PANTHER" id="PTHR30007:SF0">
    <property type="entry name" value="TRANSPOSASE"/>
    <property type="match status" value="1"/>
</dbReference>
<dbReference type="NCBIfam" id="NF033580">
    <property type="entry name" value="transpos_IS5_3"/>
    <property type="match status" value="1"/>
</dbReference>
<dbReference type="Pfam" id="PF01609">
    <property type="entry name" value="DDE_Tnp_1"/>
    <property type="match status" value="1"/>
</dbReference>
<keyword evidence="4" id="KW-1185">Reference proteome</keyword>